<proteinExistence type="predicted"/>
<comment type="caution">
    <text evidence="1">The sequence shown here is derived from an EMBL/GenBank/DDBJ whole genome shotgun (WGS) entry which is preliminary data.</text>
</comment>
<dbReference type="EMBL" id="ML978221">
    <property type="protein sequence ID" value="KAF2027807.1"/>
    <property type="molecule type" value="Genomic_DNA"/>
</dbReference>
<gene>
    <name evidence="1" type="ORF">EK21DRAFT_114443</name>
</gene>
<reference evidence="1" key="1">
    <citation type="journal article" date="2020" name="Stud. Mycol.">
        <title>101 Dothideomycetes genomes: a test case for predicting lifestyles and emergence of pathogens.</title>
        <authorList>
            <person name="Haridas S."/>
            <person name="Albert R."/>
            <person name="Binder M."/>
            <person name="Bloem J."/>
            <person name="Labutti K."/>
            <person name="Salamov A."/>
            <person name="Andreopoulos B."/>
            <person name="Baker S."/>
            <person name="Barry K."/>
            <person name="Bills G."/>
            <person name="Bluhm B."/>
            <person name="Cannon C."/>
            <person name="Castanera R."/>
            <person name="Culley D."/>
            <person name="Daum C."/>
            <person name="Ezra D."/>
            <person name="Gonzalez J."/>
            <person name="Henrissat B."/>
            <person name="Kuo A."/>
            <person name="Liang C."/>
            <person name="Lipzen A."/>
            <person name="Lutzoni F."/>
            <person name="Magnuson J."/>
            <person name="Mondo S."/>
            <person name="Nolan M."/>
            <person name="Ohm R."/>
            <person name="Pangilinan J."/>
            <person name="Park H.-J."/>
            <person name="Ramirez L."/>
            <person name="Alfaro M."/>
            <person name="Sun H."/>
            <person name="Tritt A."/>
            <person name="Yoshinaga Y."/>
            <person name="Zwiers L.-H."/>
            <person name="Turgeon B."/>
            <person name="Goodwin S."/>
            <person name="Spatafora J."/>
            <person name="Crous P."/>
            <person name="Grigoriev I."/>
        </authorList>
    </citation>
    <scope>NUCLEOTIDE SEQUENCE</scope>
    <source>
        <strain evidence="1">CBS 110217</strain>
    </source>
</reference>
<organism evidence="1 2">
    <name type="scientific">Setomelanomma holmii</name>
    <dbReference type="NCBI Taxonomy" id="210430"/>
    <lineage>
        <taxon>Eukaryota</taxon>
        <taxon>Fungi</taxon>
        <taxon>Dikarya</taxon>
        <taxon>Ascomycota</taxon>
        <taxon>Pezizomycotina</taxon>
        <taxon>Dothideomycetes</taxon>
        <taxon>Pleosporomycetidae</taxon>
        <taxon>Pleosporales</taxon>
        <taxon>Pleosporineae</taxon>
        <taxon>Phaeosphaeriaceae</taxon>
        <taxon>Setomelanomma</taxon>
    </lineage>
</organism>
<sequence>MSAPAIGPSLTPDDSLSPVAEVYVAYHPPCDDDNFPWEAFHEKQPGIKDLSRWKAFKGTLRMCIQTISSKSALQIQESGYGWKSDGLSIWVKKSQTDLKWIASGTQKQGEGQFCLPEPNQGDTFCIGDSDLLQWSALLDQTWNGAGYFCEGCDDYYTGYMRTGTDESPPVKVHGTTWINQQYVAVDFVWLTFRCAIYVGSTLFYFATVIKSTKQEVPIWKSSPLILFHAADDGNGIHSLKEAEIQSKKR</sequence>
<accession>A0A9P4H5A5</accession>
<dbReference type="Proteomes" id="UP000799777">
    <property type="component" value="Unassembled WGS sequence"/>
</dbReference>
<protein>
    <submittedName>
        <fullName evidence="1">Uncharacterized protein</fullName>
    </submittedName>
</protein>
<keyword evidence="2" id="KW-1185">Reference proteome</keyword>
<name>A0A9P4H5A5_9PLEO</name>
<evidence type="ECO:0000313" key="1">
    <source>
        <dbReference type="EMBL" id="KAF2027807.1"/>
    </source>
</evidence>
<evidence type="ECO:0000313" key="2">
    <source>
        <dbReference type="Proteomes" id="UP000799777"/>
    </source>
</evidence>
<dbReference type="OrthoDB" id="5242705at2759"/>
<dbReference type="AlphaFoldDB" id="A0A9P4H5A5"/>